<sequence length="74" mass="8260">MHIAAVPLLLVVGFFTITKKTKTDLLHTLPSRQQHQPKIVSDSRDDPFKILTYLVVLTYPAGVTTKCISTPRPT</sequence>
<feature type="signal peptide" evidence="1">
    <location>
        <begin position="1"/>
        <end position="23"/>
    </location>
</feature>
<dbReference type="AlphaFoldDB" id="A0A2M3ZTU7"/>
<reference evidence="2" key="1">
    <citation type="submission" date="2018-01" db="EMBL/GenBank/DDBJ databases">
        <title>An insight into the sialome of Amazonian anophelines.</title>
        <authorList>
            <person name="Ribeiro J.M."/>
            <person name="Scarpassa V."/>
            <person name="Calvo E."/>
        </authorList>
    </citation>
    <scope>NUCLEOTIDE SEQUENCE</scope>
    <source>
        <tissue evidence="2">Salivary glands</tissue>
    </source>
</reference>
<evidence type="ECO:0000256" key="1">
    <source>
        <dbReference type="SAM" id="SignalP"/>
    </source>
</evidence>
<proteinExistence type="predicted"/>
<dbReference type="EMBL" id="GGFM01011235">
    <property type="protein sequence ID" value="MBW31986.1"/>
    <property type="molecule type" value="Transcribed_RNA"/>
</dbReference>
<protein>
    <submittedName>
        <fullName evidence="2">Putative secreted peptide</fullName>
    </submittedName>
</protein>
<evidence type="ECO:0000313" key="2">
    <source>
        <dbReference type="EMBL" id="MBW31986.1"/>
    </source>
</evidence>
<organism evidence="2">
    <name type="scientific">Anopheles braziliensis</name>
    <dbReference type="NCBI Taxonomy" id="58242"/>
    <lineage>
        <taxon>Eukaryota</taxon>
        <taxon>Metazoa</taxon>
        <taxon>Ecdysozoa</taxon>
        <taxon>Arthropoda</taxon>
        <taxon>Hexapoda</taxon>
        <taxon>Insecta</taxon>
        <taxon>Pterygota</taxon>
        <taxon>Neoptera</taxon>
        <taxon>Endopterygota</taxon>
        <taxon>Diptera</taxon>
        <taxon>Nematocera</taxon>
        <taxon>Culicoidea</taxon>
        <taxon>Culicidae</taxon>
        <taxon>Anophelinae</taxon>
        <taxon>Anopheles</taxon>
    </lineage>
</organism>
<name>A0A2M3ZTU7_9DIPT</name>
<feature type="chain" id="PRO_5014915015" evidence="1">
    <location>
        <begin position="24"/>
        <end position="74"/>
    </location>
</feature>
<keyword evidence="1" id="KW-0732">Signal</keyword>
<accession>A0A2M3ZTU7</accession>